<name>A0AAV2JP76_KNICA</name>
<evidence type="ECO:0000313" key="3">
    <source>
        <dbReference type="Proteomes" id="UP001497482"/>
    </source>
</evidence>
<keyword evidence="1" id="KW-0472">Membrane</keyword>
<reference evidence="2 3" key="1">
    <citation type="submission" date="2024-04" db="EMBL/GenBank/DDBJ databases">
        <authorList>
            <person name="Waldvogel A.-M."/>
            <person name="Schoenle A."/>
        </authorList>
    </citation>
    <scope>NUCLEOTIDE SEQUENCE [LARGE SCALE GENOMIC DNA]</scope>
</reference>
<evidence type="ECO:0000256" key="1">
    <source>
        <dbReference type="SAM" id="Phobius"/>
    </source>
</evidence>
<protein>
    <submittedName>
        <fullName evidence="2">Uncharacterized protein</fullName>
    </submittedName>
</protein>
<sequence>MQTALCKWRRGEAGLGRRAVDASDTCCFFPVLLHFFVNICGLLWCFGGSGGVAVAWGGRFVGSAGLNGDQRNKDICGLLWCFGGSSGVAVAWGGSLRNQFVFQMLSSSTGATKVDHLRSILFRLGPERQEKDKRRQIGCQPGYIDPCL</sequence>
<accession>A0AAV2JP76</accession>
<gene>
    <name evidence="2" type="ORF">KC01_LOCUS8399</name>
</gene>
<proteinExistence type="predicted"/>
<organism evidence="2 3">
    <name type="scientific">Knipowitschia caucasica</name>
    <name type="common">Caucasian dwarf goby</name>
    <name type="synonym">Pomatoschistus caucasicus</name>
    <dbReference type="NCBI Taxonomy" id="637954"/>
    <lineage>
        <taxon>Eukaryota</taxon>
        <taxon>Metazoa</taxon>
        <taxon>Chordata</taxon>
        <taxon>Craniata</taxon>
        <taxon>Vertebrata</taxon>
        <taxon>Euteleostomi</taxon>
        <taxon>Actinopterygii</taxon>
        <taxon>Neopterygii</taxon>
        <taxon>Teleostei</taxon>
        <taxon>Neoteleostei</taxon>
        <taxon>Acanthomorphata</taxon>
        <taxon>Gobiaria</taxon>
        <taxon>Gobiiformes</taxon>
        <taxon>Gobioidei</taxon>
        <taxon>Gobiidae</taxon>
        <taxon>Gobiinae</taxon>
        <taxon>Knipowitschia</taxon>
    </lineage>
</organism>
<feature type="transmembrane region" description="Helical" evidence="1">
    <location>
        <begin position="77"/>
        <end position="96"/>
    </location>
</feature>
<keyword evidence="3" id="KW-1185">Reference proteome</keyword>
<dbReference type="Proteomes" id="UP001497482">
    <property type="component" value="Chromosome 13"/>
</dbReference>
<keyword evidence="1" id="KW-1133">Transmembrane helix</keyword>
<feature type="transmembrane region" description="Helical" evidence="1">
    <location>
        <begin position="27"/>
        <end position="57"/>
    </location>
</feature>
<dbReference type="AlphaFoldDB" id="A0AAV2JP76"/>
<keyword evidence="1" id="KW-0812">Transmembrane</keyword>
<dbReference type="EMBL" id="OZ035835">
    <property type="protein sequence ID" value="CAL1577009.1"/>
    <property type="molecule type" value="Genomic_DNA"/>
</dbReference>
<evidence type="ECO:0000313" key="2">
    <source>
        <dbReference type="EMBL" id="CAL1577009.1"/>
    </source>
</evidence>